<dbReference type="GO" id="GO:0015095">
    <property type="term" value="F:magnesium ion transmembrane transporter activity"/>
    <property type="evidence" value="ECO:0007669"/>
    <property type="project" value="InterPro"/>
</dbReference>
<keyword evidence="4 5" id="KW-0472">Membrane</keyword>
<dbReference type="InterPro" id="IPR008521">
    <property type="entry name" value="Mg_trans_NIPA"/>
</dbReference>
<evidence type="ECO:0000256" key="6">
    <source>
        <dbReference type="SAM" id="SignalP"/>
    </source>
</evidence>
<feature type="transmembrane region" description="Helical" evidence="5">
    <location>
        <begin position="193"/>
        <end position="212"/>
    </location>
</feature>
<dbReference type="AlphaFoldDB" id="A0AAT9HNS3"/>
<dbReference type="SUPFAM" id="SSF103481">
    <property type="entry name" value="Multidrug resistance efflux transporter EmrE"/>
    <property type="match status" value="1"/>
</dbReference>
<feature type="chain" id="PRO_5043837778" evidence="6">
    <location>
        <begin position="20"/>
        <end position="392"/>
    </location>
</feature>
<feature type="transmembrane region" description="Helical" evidence="5">
    <location>
        <begin position="99"/>
        <end position="119"/>
    </location>
</feature>
<evidence type="ECO:0000313" key="7">
    <source>
        <dbReference type="EMBL" id="BFO19093.1"/>
    </source>
</evidence>
<dbReference type="InterPro" id="IPR037185">
    <property type="entry name" value="EmrE-like"/>
</dbReference>
<dbReference type="NCBIfam" id="NF038012">
    <property type="entry name" value="DMT_1"/>
    <property type="match status" value="1"/>
</dbReference>
<comment type="subcellular location">
    <subcellularLocation>
        <location evidence="1">Membrane</location>
        <topology evidence="1">Multi-pass membrane protein</topology>
    </subcellularLocation>
</comment>
<dbReference type="PANTHER" id="PTHR40761">
    <property type="entry name" value="CONSERVED INTEGRAL MEMBRANE ALANINE VALINE AND LEUCINE RICH PROTEIN-RELATED"/>
    <property type="match status" value="1"/>
</dbReference>
<feature type="transmembrane region" description="Helical" evidence="5">
    <location>
        <begin position="71"/>
        <end position="92"/>
    </location>
</feature>
<organism evidence="7">
    <name type="scientific">Streptomyces haneummycinicus</name>
    <dbReference type="NCBI Taxonomy" id="3074435"/>
    <lineage>
        <taxon>Bacteria</taxon>
        <taxon>Bacillati</taxon>
        <taxon>Actinomycetota</taxon>
        <taxon>Actinomycetes</taxon>
        <taxon>Kitasatosporales</taxon>
        <taxon>Streptomycetaceae</taxon>
        <taxon>Streptomyces</taxon>
    </lineage>
</organism>
<keyword evidence="3 5" id="KW-1133">Transmembrane helix</keyword>
<feature type="transmembrane region" description="Helical" evidence="5">
    <location>
        <begin position="219"/>
        <end position="242"/>
    </location>
</feature>
<keyword evidence="6" id="KW-0732">Signal</keyword>
<evidence type="ECO:0000256" key="3">
    <source>
        <dbReference type="ARBA" id="ARBA00022989"/>
    </source>
</evidence>
<reference evidence="7" key="2">
    <citation type="submission" date="2024-07" db="EMBL/GenBank/DDBJ databases">
        <title>Streptomyces haneummycinica sp. nov., a new antibiotic-producing actinobacterium isolated from marine sediment.</title>
        <authorList>
            <person name="Uemura M."/>
            <person name="Hamada M."/>
            <person name="Hirano S."/>
            <person name="Kobayashi K."/>
            <person name="Ohshiro T."/>
            <person name="Kobayashi T."/>
            <person name="Terahara T."/>
        </authorList>
    </citation>
    <scope>NUCLEOTIDE SEQUENCE</scope>
    <source>
        <strain evidence="7">KM77-8</strain>
    </source>
</reference>
<dbReference type="Pfam" id="PF05653">
    <property type="entry name" value="Mg_trans_NIPA"/>
    <property type="match status" value="1"/>
</dbReference>
<evidence type="ECO:0000256" key="1">
    <source>
        <dbReference type="ARBA" id="ARBA00004141"/>
    </source>
</evidence>
<feature type="transmembrane region" description="Helical" evidence="5">
    <location>
        <begin position="248"/>
        <end position="270"/>
    </location>
</feature>
<feature type="transmembrane region" description="Helical" evidence="5">
    <location>
        <begin position="160"/>
        <end position="181"/>
    </location>
</feature>
<dbReference type="EMBL" id="AP035768">
    <property type="protein sequence ID" value="BFO19093.1"/>
    <property type="molecule type" value="Genomic_DNA"/>
</dbReference>
<dbReference type="GO" id="GO:0016020">
    <property type="term" value="C:membrane"/>
    <property type="evidence" value="ECO:0007669"/>
    <property type="project" value="UniProtKB-SubCell"/>
</dbReference>
<gene>
    <name evidence="7" type="ORF">SHKM778_54810</name>
</gene>
<evidence type="ECO:0000256" key="5">
    <source>
        <dbReference type="SAM" id="Phobius"/>
    </source>
</evidence>
<feature type="transmembrane region" description="Helical" evidence="5">
    <location>
        <begin position="131"/>
        <end position="148"/>
    </location>
</feature>
<dbReference type="PANTHER" id="PTHR40761:SF1">
    <property type="entry name" value="CONSERVED INTEGRAL MEMBRANE ALANINE VALINE AND LEUCINE RICH PROTEIN-RELATED"/>
    <property type="match status" value="1"/>
</dbReference>
<protein>
    <submittedName>
        <fullName evidence="7">DMT family transporter</fullName>
    </submittedName>
</protein>
<sequence length="392" mass="39309">MSALALSVLLSFVSAVAYAGGAIVQEQVAVSSPGTQQYAPLRRPGWWAAVALNGLGGLLHVVALAYGPLSLVQPLGALTIVFALPMAALFVGRKAGATAWRGAIMATVGLAGLLSLVGASDAQSLDTTQRVAAALGTAGAVVALMLAARAVHRHPAVRSILLAVASGVAFGMSSVFTKTVAVDWTGGVTAADVPSLAVIGVLATAGMLLSQASYRGAGLAAPLATLTVVNPVVAAAVGITMFGETFRYGTTGTALALSCGVVAAGGLILLTTERLAREHQEAEAAEVSVPEPASVTVPAARSVVESAMNPTVESAAESDAVDGAPAVDPAQRLLAGLTVPEDVRLPAVPVPAPGGPARDVDPLAVPLASYVPFYGPYVPVAVVDRHRTRVKS</sequence>
<name>A0AAT9HNS3_9ACTN</name>
<feature type="signal peptide" evidence="6">
    <location>
        <begin position="1"/>
        <end position="19"/>
    </location>
</feature>
<accession>A0AAT9HNS3</accession>
<proteinExistence type="predicted"/>
<keyword evidence="2 5" id="KW-0812">Transmembrane</keyword>
<reference evidence="7" key="1">
    <citation type="submission" date="2024-06" db="EMBL/GenBank/DDBJ databases">
        <authorList>
            <consortium name="consrtm"/>
            <person name="Uemura M."/>
            <person name="Terahara T."/>
        </authorList>
    </citation>
    <scope>NUCLEOTIDE SEQUENCE</scope>
    <source>
        <strain evidence="7">KM77-8</strain>
    </source>
</reference>
<evidence type="ECO:0000256" key="4">
    <source>
        <dbReference type="ARBA" id="ARBA00023136"/>
    </source>
</evidence>
<evidence type="ECO:0000256" key="2">
    <source>
        <dbReference type="ARBA" id="ARBA00022692"/>
    </source>
</evidence>